<evidence type="ECO:0000313" key="1">
    <source>
        <dbReference type="EMBL" id="ONM55074.1"/>
    </source>
</evidence>
<dbReference type="AlphaFoldDB" id="A0A1D6I4K8"/>
<proteinExistence type="predicted"/>
<accession>A0A1D6I4K8</accession>
<protein>
    <submittedName>
        <fullName evidence="1">Tsi1-interacting protein TSIP1</fullName>
    </submittedName>
</protein>
<dbReference type="EMBL" id="CM007650">
    <property type="protein sequence ID" value="ONM55074.1"/>
    <property type="molecule type" value="Genomic_DNA"/>
</dbReference>
<organism evidence="1">
    <name type="scientific">Zea mays</name>
    <name type="common">Maize</name>
    <dbReference type="NCBI Taxonomy" id="4577"/>
    <lineage>
        <taxon>Eukaryota</taxon>
        <taxon>Viridiplantae</taxon>
        <taxon>Streptophyta</taxon>
        <taxon>Embryophyta</taxon>
        <taxon>Tracheophyta</taxon>
        <taxon>Spermatophyta</taxon>
        <taxon>Magnoliopsida</taxon>
        <taxon>Liliopsida</taxon>
        <taxon>Poales</taxon>
        <taxon>Poaceae</taxon>
        <taxon>PACMAD clade</taxon>
        <taxon>Panicoideae</taxon>
        <taxon>Andropogonodae</taxon>
        <taxon>Andropogoneae</taxon>
        <taxon>Tripsacinae</taxon>
        <taxon>Zea</taxon>
    </lineage>
</organism>
<reference evidence="1" key="1">
    <citation type="submission" date="2015-12" db="EMBL/GenBank/DDBJ databases">
        <title>Update maize B73 reference genome by single molecule sequencing technologies.</title>
        <authorList>
            <consortium name="Maize Genome Sequencing Project"/>
            <person name="Ware D."/>
        </authorList>
    </citation>
    <scope>NUCLEOTIDE SEQUENCE [LARGE SCALE GENOMIC DNA]</scope>
    <source>
        <tissue evidence="1">Seedling</tissue>
    </source>
</reference>
<name>A0A1D6I4K8_MAIZE</name>
<sequence length="97" mass="11132">MYPMLTIFFIYKLMKLSVRFEGMTLSSTNRQACNIVVALWTSLLFVPSNYGFYSRDDFVYLVVHSVRVGLVTRKLEGIHKVEIPLIYSLNSKGIPPP</sequence>
<gene>
    <name evidence="1" type="ORF">ZEAMMB73_Zm00001d020538</name>
</gene>